<dbReference type="InterPro" id="IPR003593">
    <property type="entry name" value="AAA+_ATPase"/>
</dbReference>
<dbReference type="SMART" id="SM00382">
    <property type="entry name" value="AAA"/>
    <property type="match status" value="1"/>
</dbReference>
<organism evidence="6 7">
    <name type="scientific">Corynebacterium meridianum</name>
    <dbReference type="NCBI Taxonomy" id="2765363"/>
    <lineage>
        <taxon>Bacteria</taxon>
        <taxon>Bacillati</taxon>
        <taxon>Actinomycetota</taxon>
        <taxon>Actinomycetes</taxon>
        <taxon>Mycobacteriales</taxon>
        <taxon>Corynebacteriaceae</taxon>
        <taxon>Corynebacterium</taxon>
    </lineage>
</organism>
<proteinExistence type="predicted"/>
<dbReference type="EMBL" id="JAEIOS010000009">
    <property type="protein sequence ID" value="MBI8988291.1"/>
    <property type="molecule type" value="Genomic_DNA"/>
</dbReference>
<dbReference type="Pfam" id="PF00005">
    <property type="entry name" value="ABC_tran"/>
    <property type="match status" value="1"/>
</dbReference>
<dbReference type="InterPro" id="IPR017871">
    <property type="entry name" value="ABC_transporter-like_CS"/>
</dbReference>
<dbReference type="InterPro" id="IPR003439">
    <property type="entry name" value="ABC_transporter-like_ATP-bd"/>
</dbReference>
<sequence length="255" mass="27707">MSEMKIHALDCGIGRTTILRNVTWAAEPGTMTAIVGVNGVGKSTLLRCLAGITRPHSGEVQIDGRNVHRLPPRKRAKLVTFVGQEETPPGDLTVGETVALGRLPHRRPWEFGGRCENEIVHDSLALVGMETEIDRPCDQLSGGQRRRVLLARGLAQETPVILLDEPTNHLDVHHQLHLLGVLRSTGRTVIATVHDLDLAMVYFDSVVLLHGDGVLAAGPSGQVLTPERMRTAFDVGALIADLDQARNPHLIVDTL</sequence>
<dbReference type="RefSeq" id="WP_198737350.1">
    <property type="nucleotide sequence ID" value="NZ_JAEIOS010000009.1"/>
</dbReference>
<keyword evidence="3 6" id="KW-0067">ATP-binding</keyword>
<dbReference type="SUPFAM" id="SSF52540">
    <property type="entry name" value="P-loop containing nucleoside triphosphate hydrolases"/>
    <property type="match status" value="1"/>
</dbReference>
<dbReference type="InterPro" id="IPR027417">
    <property type="entry name" value="P-loop_NTPase"/>
</dbReference>
<evidence type="ECO:0000256" key="3">
    <source>
        <dbReference type="ARBA" id="ARBA00022840"/>
    </source>
</evidence>
<keyword evidence="2" id="KW-0547">Nucleotide-binding</keyword>
<keyword evidence="4" id="KW-1278">Translocase</keyword>
<name>A0A934I379_9CORY</name>
<comment type="caution">
    <text evidence="6">The sequence shown here is derived from an EMBL/GenBank/DDBJ whole genome shotgun (WGS) entry which is preliminary data.</text>
</comment>
<feature type="domain" description="ABC transporter" evidence="5">
    <location>
        <begin position="4"/>
        <end position="236"/>
    </location>
</feature>
<keyword evidence="7" id="KW-1185">Reference proteome</keyword>
<evidence type="ECO:0000256" key="4">
    <source>
        <dbReference type="ARBA" id="ARBA00022967"/>
    </source>
</evidence>
<dbReference type="GO" id="GO:0005524">
    <property type="term" value="F:ATP binding"/>
    <property type="evidence" value="ECO:0007669"/>
    <property type="project" value="UniProtKB-KW"/>
</dbReference>
<dbReference type="Gene3D" id="3.40.50.300">
    <property type="entry name" value="P-loop containing nucleotide triphosphate hydrolases"/>
    <property type="match status" value="1"/>
</dbReference>
<dbReference type="FunFam" id="3.40.50.300:FF:000134">
    <property type="entry name" value="Iron-enterobactin ABC transporter ATP-binding protein"/>
    <property type="match status" value="1"/>
</dbReference>
<evidence type="ECO:0000256" key="1">
    <source>
        <dbReference type="ARBA" id="ARBA00022448"/>
    </source>
</evidence>
<reference evidence="6" key="1">
    <citation type="submission" date="2020-12" db="EMBL/GenBank/DDBJ databases">
        <title>Genome public.</title>
        <authorList>
            <person name="Sun Q."/>
        </authorList>
    </citation>
    <scope>NUCLEOTIDE SEQUENCE</scope>
    <source>
        <strain evidence="6">CCM 8863</strain>
    </source>
</reference>
<accession>A0A934I379</accession>
<keyword evidence="1" id="KW-0813">Transport</keyword>
<gene>
    <name evidence="6" type="ORF">JDV75_00725</name>
</gene>
<dbReference type="PROSITE" id="PS00211">
    <property type="entry name" value="ABC_TRANSPORTER_1"/>
    <property type="match status" value="1"/>
</dbReference>
<evidence type="ECO:0000259" key="5">
    <source>
        <dbReference type="PROSITE" id="PS50893"/>
    </source>
</evidence>
<dbReference type="PROSITE" id="PS50893">
    <property type="entry name" value="ABC_TRANSPORTER_2"/>
    <property type="match status" value="1"/>
</dbReference>
<dbReference type="GO" id="GO:0016887">
    <property type="term" value="F:ATP hydrolysis activity"/>
    <property type="evidence" value="ECO:0007669"/>
    <property type="project" value="InterPro"/>
</dbReference>
<dbReference type="PANTHER" id="PTHR42794">
    <property type="entry name" value="HEMIN IMPORT ATP-BINDING PROTEIN HMUV"/>
    <property type="match status" value="1"/>
</dbReference>
<dbReference type="AlphaFoldDB" id="A0A934I379"/>
<protein>
    <submittedName>
        <fullName evidence="6">ABC transporter ATP-binding protein</fullName>
    </submittedName>
</protein>
<evidence type="ECO:0000313" key="6">
    <source>
        <dbReference type="EMBL" id="MBI8988291.1"/>
    </source>
</evidence>
<dbReference type="PANTHER" id="PTHR42794:SF1">
    <property type="entry name" value="HEMIN IMPORT ATP-BINDING PROTEIN HMUV"/>
    <property type="match status" value="1"/>
</dbReference>
<dbReference type="CDD" id="cd03214">
    <property type="entry name" value="ABC_Iron-Siderophores_B12_Hemin"/>
    <property type="match status" value="1"/>
</dbReference>
<evidence type="ECO:0000313" key="7">
    <source>
        <dbReference type="Proteomes" id="UP000645966"/>
    </source>
</evidence>
<dbReference type="Proteomes" id="UP000645966">
    <property type="component" value="Unassembled WGS sequence"/>
</dbReference>
<evidence type="ECO:0000256" key="2">
    <source>
        <dbReference type="ARBA" id="ARBA00022741"/>
    </source>
</evidence>